<name>A0A2I5TE06_SERS3</name>
<organism evidence="5 6">
    <name type="scientific">Serratia sp. (strain ATCC 39006)</name>
    <name type="common">Prodigiosinella confusarubida</name>
    <dbReference type="NCBI Taxonomy" id="104623"/>
    <lineage>
        <taxon>Bacteria</taxon>
        <taxon>Pseudomonadati</taxon>
        <taxon>Pseudomonadota</taxon>
        <taxon>Gammaproteobacteria</taxon>
        <taxon>Enterobacterales</taxon>
        <taxon>Pectobacteriaceae</taxon>
        <taxon>Prodigiosinella</taxon>
    </lineage>
</organism>
<dbReference type="Pfam" id="PF00156">
    <property type="entry name" value="Pribosyltran"/>
    <property type="match status" value="1"/>
</dbReference>
<evidence type="ECO:0000256" key="1">
    <source>
        <dbReference type="ARBA" id="ARBA00008007"/>
    </source>
</evidence>
<evidence type="ECO:0000313" key="6">
    <source>
        <dbReference type="Proteomes" id="UP000017700"/>
    </source>
</evidence>
<dbReference type="PANTHER" id="PTHR47505">
    <property type="entry name" value="DNA UTILIZATION PROTEIN YHGH"/>
    <property type="match status" value="1"/>
</dbReference>
<evidence type="ECO:0000259" key="2">
    <source>
        <dbReference type="Pfam" id="PF00156"/>
    </source>
</evidence>
<dbReference type="InterPro" id="IPR051910">
    <property type="entry name" value="ComF/GntX_DNA_util-trans"/>
</dbReference>
<reference evidence="5" key="2">
    <citation type="submission" date="2013-09" db="EMBL/GenBank/DDBJ databases">
        <authorList>
            <person name="Wang G."/>
            <person name="Yang Y."/>
            <person name="Su Y."/>
        </authorList>
    </citation>
    <scope>NUCLEOTIDE SEQUENCE</scope>
    <source>
        <strain evidence="5">ATCC 39006</strain>
    </source>
</reference>
<dbReference type="KEGG" id="sera:Ser39006_000680"/>
<dbReference type="STRING" id="104623.Ser39006_00846"/>
<accession>A0A2I5TE06</accession>
<dbReference type="Gene3D" id="3.40.50.2020">
    <property type="match status" value="1"/>
</dbReference>
<feature type="domain" description="Double zinc ribbon" evidence="3">
    <location>
        <begin position="6"/>
        <end position="55"/>
    </location>
</feature>
<reference evidence="5 6" key="1">
    <citation type="journal article" date="2013" name="Genome Announc.">
        <title>Draft genome sequence of Serratia sp. strain ATCC 39006, a model bacterium for analysis of the biosynthesis and regulation of prodigiosin, a carbapenem, and gas vesicles.</title>
        <authorList>
            <person name="Fineran P.C."/>
            <person name="Iglesias Cans M.C."/>
            <person name="Ramsay J.P."/>
            <person name="Wilf N.M."/>
            <person name="Cossyleon D."/>
            <person name="McNeil M.B."/>
            <person name="Williamson N.R."/>
            <person name="Monson R.E."/>
            <person name="Becher S.A."/>
            <person name="Stanton J.A."/>
            <person name="Brugger K."/>
            <person name="Brown S.D."/>
            <person name="Salmond G.P."/>
        </authorList>
    </citation>
    <scope>NUCLEOTIDE SEQUENCE [LARGE SCALE GENOMIC DNA]</scope>
    <source>
        <strain evidence="5">ATCC 39006</strain>
        <strain evidence="6">ATCC 39006 / SC 11482</strain>
    </source>
</reference>
<proteinExistence type="inferred from homology"/>
<dbReference type="InterPro" id="IPR044005">
    <property type="entry name" value="DZR_2"/>
</dbReference>
<dbReference type="KEGG" id="serq:CWC46_00680"/>
<dbReference type="EMBL" id="CP025085">
    <property type="protein sequence ID" value="AUG98467.1"/>
    <property type="molecule type" value="Genomic_DNA"/>
</dbReference>
<sequence>MFTFMARCWLCQQPIYHSHHGICSHCLRHLPTPPTCCPRCGLPASSSSLACGRCLQKPPPWHALLFVSDYQPPVNTLLKQFKFQRRIELAPVLARLILLQWQKRYRHDFLSMPDTFFRPDMLFTVPLHKQRHWWRGFNQTELLATTLAHWLGCDYAPHALTRTRKTQPQQGLDATTRRRNLRNAFDCNVSLVGKRVVLLDDVVTTGSTVAEISRVLLAQGASCVQIWCLCRTL</sequence>
<dbReference type="PANTHER" id="PTHR47505:SF1">
    <property type="entry name" value="DNA UTILIZATION PROTEIN YHGH"/>
    <property type="match status" value="1"/>
</dbReference>
<evidence type="ECO:0000313" key="4">
    <source>
        <dbReference type="EMBL" id="AUG98467.1"/>
    </source>
</evidence>
<dbReference type="InterPro" id="IPR029057">
    <property type="entry name" value="PRTase-like"/>
</dbReference>
<dbReference type="OrthoDB" id="9793412at2"/>
<dbReference type="EMBL" id="CP025084">
    <property type="protein sequence ID" value="AUH02782.1"/>
    <property type="molecule type" value="Genomic_DNA"/>
</dbReference>
<dbReference type="SUPFAM" id="SSF53271">
    <property type="entry name" value="PRTase-like"/>
    <property type="match status" value="1"/>
</dbReference>
<dbReference type="AlphaFoldDB" id="A0A2I5TE06"/>
<feature type="domain" description="Phosphoribosyltransferase" evidence="2">
    <location>
        <begin position="161"/>
        <end position="231"/>
    </location>
</feature>
<dbReference type="NCBIfam" id="NF008616">
    <property type="entry name" value="PRK11595.1"/>
    <property type="match status" value="1"/>
</dbReference>
<dbReference type="CDD" id="cd06223">
    <property type="entry name" value="PRTases_typeI"/>
    <property type="match status" value="1"/>
</dbReference>
<evidence type="ECO:0000259" key="3">
    <source>
        <dbReference type="Pfam" id="PF18912"/>
    </source>
</evidence>
<evidence type="ECO:0000313" key="7">
    <source>
        <dbReference type="Proteomes" id="UP000233778"/>
    </source>
</evidence>
<gene>
    <name evidence="4" type="ORF">CWC46_00680</name>
    <name evidence="5" type="ORF">Ser39006_000680</name>
</gene>
<dbReference type="RefSeq" id="WP_021014119.1">
    <property type="nucleotide sequence ID" value="NZ_CP025084.1"/>
</dbReference>
<dbReference type="Proteomes" id="UP000233778">
    <property type="component" value="Chromosome"/>
</dbReference>
<dbReference type="Proteomes" id="UP000017700">
    <property type="component" value="Chromosome"/>
</dbReference>
<dbReference type="Pfam" id="PF18912">
    <property type="entry name" value="DZR_2"/>
    <property type="match status" value="1"/>
</dbReference>
<keyword evidence="6" id="KW-1185">Reference proteome</keyword>
<reference evidence="5" key="4">
    <citation type="submission" date="2017-11" db="EMBL/GenBank/DDBJ databases">
        <title>Complete genome sequence of Serratia sp. ATCC 39006.</title>
        <authorList>
            <person name="Hampton H.G."/>
            <person name="Jackson S.A."/>
            <person name="Jauregui R."/>
            <person name="Poulter G.T.M."/>
            <person name="Salmond G.P.C."/>
            <person name="Fineran P.C."/>
        </authorList>
    </citation>
    <scope>NUCLEOTIDE SEQUENCE</scope>
    <source>
        <strain evidence="5">ATCC 39006</strain>
    </source>
</reference>
<reference evidence="4 7" key="3">
    <citation type="submission" date="2017-11" db="EMBL/GenBank/DDBJ databases">
        <title>Complete genome sequence of Serratia sp. ATCC 39006 LacA.</title>
        <authorList>
            <person name="Hampton H.G."/>
            <person name="Jackson S.A."/>
            <person name="Jauregui R."/>
            <person name="Poulter G.T.M."/>
            <person name="Salmond G.P.C."/>
            <person name="Fineran P.C."/>
        </authorList>
    </citation>
    <scope>NUCLEOTIDE SEQUENCE [LARGE SCALE GENOMIC DNA]</scope>
    <source>
        <strain evidence="4 7">ATCC 39006</strain>
    </source>
</reference>
<dbReference type="InterPro" id="IPR000836">
    <property type="entry name" value="PRTase_dom"/>
</dbReference>
<protein>
    <submittedName>
        <fullName evidence="5">DNA utilization protein GntX</fullName>
    </submittedName>
</protein>
<comment type="similarity">
    <text evidence="1">Belongs to the ComF/GntX family.</text>
</comment>
<evidence type="ECO:0000313" key="5">
    <source>
        <dbReference type="EMBL" id="AUH02782.1"/>
    </source>
</evidence>